<protein>
    <submittedName>
        <fullName evidence="7">1-aminocyclopropane-1-carboxylate deaminase</fullName>
    </submittedName>
</protein>
<dbReference type="InterPro" id="IPR027278">
    <property type="entry name" value="ACCD_DCysDesulf"/>
</dbReference>
<evidence type="ECO:0000313" key="8">
    <source>
        <dbReference type="Proteomes" id="UP000608890"/>
    </source>
</evidence>
<name>A0A917X4K9_9ACTN</name>
<dbReference type="AlphaFoldDB" id="A0A917X4K9"/>
<dbReference type="EMBL" id="BMNB01000048">
    <property type="protein sequence ID" value="GGM65914.1"/>
    <property type="molecule type" value="Genomic_DNA"/>
</dbReference>
<gene>
    <name evidence="7" type="ORF">GCM10011608_58960</name>
</gene>
<dbReference type="SUPFAM" id="SSF53686">
    <property type="entry name" value="Tryptophan synthase beta subunit-like PLP-dependent enzymes"/>
    <property type="match status" value="1"/>
</dbReference>
<reference evidence="7" key="1">
    <citation type="journal article" date="2014" name="Int. J. Syst. Evol. Microbiol.">
        <title>Complete genome sequence of Corynebacterium casei LMG S-19264T (=DSM 44701T), isolated from a smear-ripened cheese.</title>
        <authorList>
            <consortium name="US DOE Joint Genome Institute (JGI-PGF)"/>
            <person name="Walter F."/>
            <person name="Albersmeier A."/>
            <person name="Kalinowski J."/>
            <person name="Ruckert C."/>
        </authorList>
    </citation>
    <scope>NUCLEOTIDE SEQUENCE</scope>
    <source>
        <strain evidence="7">CGMCC 4.7312</strain>
    </source>
</reference>
<dbReference type="Pfam" id="PF00291">
    <property type="entry name" value="PALP"/>
    <property type="match status" value="1"/>
</dbReference>
<dbReference type="PANTHER" id="PTHR43780:SF2">
    <property type="entry name" value="1-AMINOCYCLOPROPANE-1-CARBOXYLATE DEAMINASE-RELATED"/>
    <property type="match status" value="1"/>
</dbReference>
<evidence type="ECO:0000256" key="2">
    <source>
        <dbReference type="ARBA" id="ARBA00008639"/>
    </source>
</evidence>
<dbReference type="PANTHER" id="PTHR43780">
    <property type="entry name" value="1-AMINOCYCLOPROPANE-1-CARBOXYLATE DEAMINASE-RELATED"/>
    <property type="match status" value="1"/>
</dbReference>
<feature type="modified residue" description="N6-(pyridoxal phosphate)lysine" evidence="5">
    <location>
        <position position="58"/>
    </location>
</feature>
<dbReference type="RefSeq" id="WP_189050251.1">
    <property type="nucleotide sequence ID" value="NZ_BMNB01000048.1"/>
</dbReference>
<evidence type="ECO:0000256" key="5">
    <source>
        <dbReference type="PIRSR" id="PIRSR006278-2"/>
    </source>
</evidence>
<sequence length="344" mass="36151">MITPENLTALLGPIPRVMLCQTPSALEPWSRLAQHWCPGSRLFAKRDDLVGPGMGGNKSRQLEFILGAALAQGADTIIHGGAIQSNYCRQLSSAAALLGLECHLVLSTAYGQPANQGSHLLSRLFGARITTTELPLGSEHEQIKLRLRDQLRAQGRNPYLITYPQSEILGSLGYVSAAAELVGQFPGGEPPDVLVTAAVGASYAGLLLGLRLMGQSIPVIGIAPLRGEYDVVNAVREAITEASALLDVNRPRAIDADIDIRYTQVGDGYALATPAGLSALNDCARLQGVLLDPVYTAKACAAVRDLLQPGKTLVFLHTGGAPAVFAYGEALVGSMGEAVLAAKP</sequence>
<evidence type="ECO:0000259" key="6">
    <source>
        <dbReference type="Pfam" id="PF00291"/>
    </source>
</evidence>
<dbReference type="InterPro" id="IPR001926">
    <property type="entry name" value="TrpB-like_PALP"/>
</dbReference>
<evidence type="ECO:0000256" key="3">
    <source>
        <dbReference type="ARBA" id="ARBA00022898"/>
    </source>
</evidence>
<dbReference type="Proteomes" id="UP000608890">
    <property type="component" value="Unassembled WGS sequence"/>
</dbReference>
<evidence type="ECO:0000313" key="7">
    <source>
        <dbReference type="EMBL" id="GGM65914.1"/>
    </source>
</evidence>
<comment type="caution">
    <text evidence="7">The sequence shown here is derived from an EMBL/GenBank/DDBJ whole genome shotgun (WGS) entry which is preliminary data.</text>
</comment>
<feature type="domain" description="Tryptophan synthase beta chain-like PALP" evidence="6">
    <location>
        <begin position="21"/>
        <end position="319"/>
    </location>
</feature>
<organism evidence="7 8">
    <name type="scientific">Micromonospora sonchi</name>
    <dbReference type="NCBI Taxonomy" id="1763543"/>
    <lineage>
        <taxon>Bacteria</taxon>
        <taxon>Bacillati</taxon>
        <taxon>Actinomycetota</taxon>
        <taxon>Actinomycetes</taxon>
        <taxon>Micromonosporales</taxon>
        <taxon>Micromonosporaceae</taxon>
        <taxon>Micromonospora</taxon>
    </lineage>
</organism>
<accession>A0A917X4K9</accession>
<evidence type="ECO:0000256" key="4">
    <source>
        <dbReference type="PIRSR" id="PIRSR006278-1"/>
    </source>
</evidence>
<comment type="cofactor">
    <cofactor evidence="1">
        <name>pyridoxal 5'-phosphate</name>
        <dbReference type="ChEBI" id="CHEBI:597326"/>
    </cofactor>
</comment>
<reference evidence="7" key="2">
    <citation type="submission" date="2020-09" db="EMBL/GenBank/DDBJ databases">
        <authorList>
            <person name="Sun Q."/>
            <person name="Zhou Y."/>
        </authorList>
    </citation>
    <scope>NUCLEOTIDE SEQUENCE</scope>
    <source>
        <strain evidence="7">CGMCC 4.7312</strain>
    </source>
</reference>
<dbReference type="GO" id="GO:1901605">
    <property type="term" value="P:alpha-amino acid metabolic process"/>
    <property type="evidence" value="ECO:0007669"/>
    <property type="project" value="UniProtKB-ARBA"/>
</dbReference>
<keyword evidence="3 5" id="KW-0663">Pyridoxal phosphate</keyword>
<proteinExistence type="inferred from homology"/>
<feature type="active site" description="Nucleophile" evidence="4">
    <location>
        <position position="85"/>
    </location>
</feature>
<keyword evidence="8" id="KW-1185">Reference proteome</keyword>
<dbReference type="InterPro" id="IPR036052">
    <property type="entry name" value="TrpB-like_PALP_sf"/>
</dbReference>
<dbReference type="PIRSF" id="PIRSF006278">
    <property type="entry name" value="ACCD_DCysDesulf"/>
    <property type="match status" value="1"/>
</dbReference>
<evidence type="ECO:0000256" key="1">
    <source>
        <dbReference type="ARBA" id="ARBA00001933"/>
    </source>
</evidence>
<dbReference type="Gene3D" id="3.40.50.1100">
    <property type="match status" value="2"/>
</dbReference>
<comment type="similarity">
    <text evidence="2">Belongs to the ACC deaminase/D-cysteine desulfhydrase family.</text>
</comment>
<dbReference type="GO" id="GO:0019148">
    <property type="term" value="F:D-cysteine desulfhydrase activity"/>
    <property type="evidence" value="ECO:0007669"/>
    <property type="project" value="TreeGrafter"/>
</dbReference>